<feature type="chain" id="PRO_5044778081" evidence="1">
    <location>
        <begin position="18"/>
        <end position="190"/>
    </location>
</feature>
<proteinExistence type="predicted"/>
<sequence>MIVTLLRLLLINGSISTVFIPKQEKDISDCCIIMQFLDVCQIPDQSRLLTTIKYMMAVFKAVNSHSKYALQVLCFLAHQQASFSLHTANKSLKIKKQVKNVGSNKIMGTFSKQSRVIAGMPNVAEHYDNGAGVIVRVQLHKKKTAFEEEMMIIKDLRDVHPFKTEVSFSQQDNKAWVQRHTFIFGYETGK</sequence>
<evidence type="ECO:0000256" key="1">
    <source>
        <dbReference type="SAM" id="SignalP"/>
    </source>
</evidence>
<dbReference type="EMBL" id="JBJQND010000014">
    <property type="protein sequence ID" value="KAL3854767.1"/>
    <property type="molecule type" value="Genomic_DNA"/>
</dbReference>
<comment type="caution">
    <text evidence="2">The sequence shown here is derived from an EMBL/GenBank/DDBJ whole genome shotgun (WGS) entry which is preliminary data.</text>
</comment>
<keyword evidence="1" id="KW-0732">Signal</keyword>
<accession>A0ABD3V2L2</accession>
<dbReference type="Proteomes" id="UP001634394">
    <property type="component" value="Unassembled WGS sequence"/>
</dbReference>
<feature type="signal peptide" evidence="1">
    <location>
        <begin position="1"/>
        <end position="17"/>
    </location>
</feature>
<protein>
    <submittedName>
        <fullName evidence="2">Uncharacterized protein</fullName>
    </submittedName>
</protein>
<name>A0ABD3V2L2_SINWO</name>
<dbReference type="AlphaFoldDB" id="A0ABD3V2L2"/>
<organism evidence="2 3">
    <name type="scientific">Sinanodonta woodiana</name>
    <name type="common">Chinese pond mussel</name>
    <name type="synonym">Anodonta woodiana</name>
    <dbReference type="NCBI Taxonomy" id="1069815"/>
    <lineage>
        <taxon>Eukaryota</taxon>
        <taxon>Metazoa</taxon>
        <taxon>Spiralia</taxon>
        <taxon>Lophotrochozoa</taxon>
        <taxon>Mollusca</taxon>
        <taxon>Bivalvia</taxon>
        <taxon>Autobranchia</taxon>
        <taxon>Heteroconchia</taxon>
        <taxon>Palaeoheterodonta</taxon>
        <taxon>Unionida</taxon>
        <taxon>Unionoidea</taxon>
        <taxon>Unionidae</taxon>
        <taxon>Unioninae</taxon>
        <taxon>Sinanodonta</taxon>
    </lineage>
</organism>
<gene>
    <name evidence="2" type="ORF">ACJMK2_014016</name>
</gene>
<reference evidence="2 3" key="1">
    <citation type="submission" date="2024-11" db="EMBL/GenBank/DDBJ databases">
        <title>Chromosome-level genome assembly of the freshwater bivalve Anodonta woodiana.</title>
        <authorList>
            <person name="Chen X."/>
        </authorList>
    </citation>
    <scope>NUCLEOTIDE SEQUENCE [LARGE SCALE GENOMIC DNA]</scope>
    <source>
        <strain evidence="2">MN2024</strain>
        <tissue evidence="2">Gills</tissue>
    </source>
</reference>
<evidence type="ECO:0000313" key="2">
    <source>
        <dbReference type="EMBL" id="KAL3854767.1"/>
    </source>
</evidence>
<evidence type="ECO:0000313" key="3">
    <source>
        <dbReference type="Proteomes" id="UP001634394"/>
    </source>
</evidence>
<keyword evidence="3" id="KW-1185">Reference proteome</keyword>